<dbReference type="GO" id="GO:0016787">
    <property type="term" value="F:hydrolase activity"/>
    <property type="evidence" value="ECO:0007669"/>
    <property type="project" value="UniProtKB-KW"/>
</dbReference>
<dbReference type="SMART" id="SM00490">
    <property type="entry name" value="HELICc"/>
    <property type="match status" value="1"/>
</dbReference>
<dbReference type="SUPFAM" id="SSF52540">
    <property type="entry name" value="P-loop containing nucleoside triphosphate hydrolases"/>
    <property type="match status" value="1"/>
</dbReference>
<dbReference type="GO" id="GO:0003724">
    <property type="term" value="F:RNA helicase activity"/>
    <property type="evidence" value="ECO:0007669"/>
    <property type="project" value="UniProtKB-UniRule"/>
</dbReference>
<dbReference type="AlphaFoldDB" id="A0A7W4W804"/>
<dbReference type="InterPro" id="IPR044742">
    <property type="entry name" value="DEAD/DEAH_RhlB"/>
</dbReference>
<feature type="compositionally biased region" description="Gly residues" evidence="9">
    <location>
        <begin position="470"/>
        <end position="493"/>
    </location>
</feature>
<dbReference type="SMART" id="SM00487">
    <property type="entry name" value="DEXDc"/>
    <property type="match status" value="1"/>
</dbReference>
<evidence type="ECO:0000256" key="8">
    <source>
        <dbReference type="PROSITE-ProRule" id="PRU00552"/>
    </source>
</evidence>
<dbReference type="EC" id="3.6.4.13" evidence="7"/>
<comment type="subunit">
    <text evidence="7">Component of the RNA degradosome, which is a multiprotein complex involved in RNA processing and mRNA degradation.</text>
</comment>
<dbReference type="InterPro" id="IPR014014">
    <property type="entry name" value="RNA_helicase_DEAD_Q_motif"/>
</dbReference>
<dbReference type="EMBL" id="JACHWZ010000001">
    <property type="protein sequence ID" value="MBB3059343.1"/>
    <property type="molecule type" value="Genomic_DNA"/>
</dbReference>
<evidence type="ECO:0000256" key="3">
    <source>
        <dbReference type="ARBA" id="ARBA00022801"/>
    </source>
</evidence>
<organism evidence="13 14">
    <name type="scientific">Microbulbifer rhizosphaerae</name>
    <dbReference type="NCBI Taxonomy" id="1562603"/>
    <lineage>
        <taxon>Bacteria</taxon>
        <taxon>Pseudomonadati</taxon>
        <taxon>Pseudomonadota</taxon>
        <taxon>Gammaproteobacteria</taxon>
        <taxon>Cellvibrionales</taxon>
        <taxon>Microbulbiferaceae</taxon>
        <taxon>Microbulbifer</taxon>
    </lineage>
</organism>
<keyword evidence="3 7" id="KW-0378">Hydrolase</keyword>
<dbReference type="InterPro" id="IPR027417">
    <property type="entry name" value="P-loop_NTPase"/>
</dbReference>
<evidence type="ECO:0000259" key="11">
    <source>
        <dbReference type="PROSITE" id="PS51194"/>
    </source>
</evidence>
<comment type="caution">
    <text evidence="13">The sequence shown here is derived from an EMBL/GenBank/DDBJ whole genome shotgun (WGS) entry which is preliminary data.</text>
</comment>
<evidence type="ECO:0000256" key="9">
    <source>
        <dbReference type="SAM" id="MobiDB-lite"/>
    </source>
</evidence>
<dbReference type="PROSITE" id="PS51195">
    <property type="entry name" value="Q_MOTIF"/>
    <property type="match status" value="1"/>
</dbReference>
<comment type="function">
    <text evidence="7">DEAD-box RNA helicase involved in RNA degradation. Has RNA-dependent ATPase activity and unwinds double-stranded RNA.</text>
</comment>
<evidence type="ECO:0000259" key="10">
    <source>
        <dbReference type="PROSITE" id="PS51192"/>
    </source>
</evidence>
<dbReference type="PROSITE" id="PS51194">
    <property type="entry name" value="HELICASE_CTER"/>
    <property type="match status" value="1"/>
</dbReference>
<reference evidence="13 14" key="1">
    <citation type="submission" date="2020-08" db="EMBL/GenBank/DDBJ databases">
        <title>Genomic Encyclopedia of Type Strains, Phase III (KMG-III): the genomes of soil and plant-associated and newly described type strains.</title>
        <authorList>
            <person name="Whitman W."/>
        </authorList>
    </citation>
    <scope>NUCLEOTIDE SEQUENCE [LARGE SCALE GENOMIC DNA]</scope>
    <source>
        <strain evidence="13 14">CECT 8799</strain>
    </source>
</reference>
<dbReference type="CDD" id="cd00268">
    <property type="entry name" value="DEADc"/>
    <property type="match status" value="1"/>
</dbReference>
<dbReference type="InterPro" id="IPR000629">
    <property type="entry name" value="RNA-helicase_DEAD-box_CS"/>
</dbReference>
<dbReference type="CDD" id="cd18787">
    <property type="entry name" value="SF2_C_DEAD"/>
    <property type="match status" value="1"/>
</dbReference>
<keyword evidence="5 7" id="KW-0067">ATP-binding</keyword>
<sequence>MIGKLFRRSASKDEQDTQPEQGPRPKGEKSSQSEPAGPDRGNSRRGRGGQRGGGGQKAKTPWSLDQFQVPEQEGKVRFHDLDLPLDLMHAIYDQGFQYCSPIQGRSLPHTLNGHDLVGKAQTGTGKTAAFLITIIDDLLKNPFEGERYAGEARSLIIAPTRELVMQIADDAKALCKYTDLEIHTLVGGMDYQKQQRNLNERLVDILVATPGRLLDFASNRDCYLDQVEVLVIDEADRMLDMGFIPQVRRIVRQTPRKTHRQTMFFSATFTPEVDSLVEQWTQDPVIVEIEPERVATDSVDQRVYLASSDEKYTLLYNILQSDEVDSLIVFANRRDQCRRLHENLEAHGFSAGILSGDIPQNKRVRTLEDFKAGVTKVLVATDVAGRGIHIAGISHVVNFTLPEEPEDYVHRIGRTGRAGKTGTSISFACEDDAMRLEPIQQLLGQKLKCEQPPEELLVEPPKVKVKRSSGPGGDSRGGRRGGGGAGGGRRPRR</sequence>
<proteinExistence type="inferred from homology"/>
<dbReference type="PROSITE" id="PS00039">
    <property type="entry name" value="DEAD_ATP_HELICASE"/>
    <property type="match status" value="1"/>
</dbReference>
<dbReference type="PROSITE" id="PS51192">
    <property type="entry name" value="HELICASE_ATP_BIND_1"/>
    <property type="match status" value="1"/>
</dbReference>
<feature type="short sequence motif" description="Q motif" evidence="8">
    <location>
        <begin position="76"/>
        <end position="104"/>
    </location>
</feature>
<feature type="region of interest" description="Disordered" evidence="9">
    <location>
        <begin position="451"/>
        <end position="493"/>
    </location>
</feature>
<dbReference type="InterPro" id="IPR014001">
    <property type="entry name" value="Helicase_ATP-bd"/>
</dbReference>
<keyword evidence="6 7" id="KW-0694">RNA-binding</keyword>
<dbReference type="GO" id="GO:0005524">
    <property type="term" value="F:ATP binding"/>
    <property type="evidence" value="ECO:0007669"/>
    <property type="project" value="UniProtKB-UniRule"/>
</dbReference>
<evidence type="ECO:0000256" key="7">
    <source>
        <dbReference type="HAMAP-Rule" id="MF_00661"/>
    </source>
</evidence>
<dbReference type="GO" id="GO:0005829">
    <property type="term" value="C:cytosol"/>
    <property type="evidence" value="ECO:0007669"/>
    <property type="project" value="TreeGrafter"/>
</dbReference>
<dbReference type="GO" id="GO:0003723">
    <property type="term" value="F:RNA binding"/>
    <property type="evidence" value="ECO:0007669"/>
    <property type="project" value="UniProtKB-UniRule"/>
</dbReference>
<dbReference type="InterPro" id="IPR011545">
    <property type="entry name" value="DEAD/DEAH_box_helicase_dom"/>
</dbReference>
<protein>
    <recommendedName>
        <fullName evidence="7">ATP-dependent RNA helicase RhlB</fullName>
        <ecNumber evidence="7">3.6.4.13</ecNumber>
    </recommendedName>
</protein>
<evidence type="ECO:0000256" key="5">
    <source>
        <dbReference type="ARBA" id="ARBA00022840"/>
    </source>
</evidence>
<dbReference type="GO" id="GO:0006401">
    <property type="term" value="P:RNA catabolic process"/>
    <property type="evidence" value="ECO:0007669"/>
    <property type="project" value="UniProtKB-UniRule"/>
</dbReference>
<evidence type="ECO:0000313" key="13">
    <source>
        <dbReference type="EMBL" id="MBB3059343.1"/>
    </source>
</evidence>
<evidence type="ECO:0000256" key="2">
    <source>
        <dbReference type="ARBA" id="ARBA00022741"/>
    </source>
</evidence>
<keyword evidence="2 7" id="KW-0547">Nucleotide-binding</keyword>
<comment type="subcellular location">
    <subcellularLocation>
        <location evidence="7">Cytoplasm</location>
    </subcellularLocation>
</comment>
<dbReference type="NCBIfam" id="NF002340">
    <property type="entry name" value="PRK01297.1"/>
    <property type="match status" value="1"/>
</dbReference>
<evidence type="ECO:0000256" key="6">
    <source>
        <dbReference type="ARBA" id="ARBA00022884"/>
    </source>
</evidence>
<evidence type="ECO:0000256" key="1">
    <source>
        <dbReference type="ARBA" id="ARBA00022490"/>
    </source>
</evidence>
<gene>
    <name evidence="7" type="primary">rhlB</name>
    <name evidence="13" type="ORF">FHS09_000144</name>
</gene>
<feature type="domain" description="Helicase C-terminal" evidence="11">
    <location>
        <begin position="311"/>
        <end position="459"/>
    </location>
</feature>
<accession>A0A7W4W804</accession>
<dbReference type="HAMAP" id="MF_00661">
    <property type="entry name" value="DEAD_helicase_RhlB"/>
    <property type="match status" value="1"/>
</dbReference>
<dbReference type="InterPro" id="IPR023554">
    <property type="entry name" value="RNA_helicase_ATP-dep_RhlB"/>
</dbReference>
<feature type="region of interest" description="Disordered" evidence="9">
    <location>
        <begin position="1"/>
        <end position="63"/>
    </location>
</feature>
<evidence type="ECO:0000256" key="4">
    <source>
        <dbReference type="ARBA" id="ARBA00022806"/>
    </source>
</evidence>
<dbReference type="Gene3D" id="3.40.50.300">
    <property type="entry name" value="P-loop containing nucleotide triphosphate hydrolases"/>
    <property type="match status" value="2"/>
</dbReference>
<dbReference type="RefSeq" id="WP_246394198.1">
    <property type="nucleotide sequence ID" value="NZ_JACHWZ010000001.1"/>
</dbReference>
<dbReference type="PANTHER" id="PTHR47959">
    <property type="entry name" value="ATP-DEPENDENT RNA HELICASE RHLE-RELATED"/>
    <property type="match status" value="1"/>
</dbReference>
<evidence type="ECO:0000259" key="12">
    <source>
        <dbReference type="PROSITE" id="PS51195"/>
    </source>
</evidence>
<feature type="domain" description="DEAD-box RNA helicase Q" evidence="12">
    <location>
        <begin position="76"/>
        <end position="104"/>
    </location>
</feature>
<keyword evidence="14" id="KW-1185">Reference proteome</keyword>
<evidence type="ECO:0000313" key="14">
    <source>
        <dbReference type="Proteomes" id="UP000535937"/>
    </source>
</evidence>
<dbReference type="InterPro" id="IPR050079">
    <property type="entry name" value="DEAD_box_RNA_helicase"/>
</dbReference>
<comment type="similarity">
    <text evidence="7">Belongs to the DEAD box helicase family. RhlB subfamily.</text>
</comment>
<comment type="catalytic activity">
    <reaction evidence="7">
        <text>ATP + H2O = ADP + phosphate + H(+)</text>
        <dbReference type="Rhea" id="RHEA:13065"/>
        <dbReference type="ChEBI" id="CHEBI:15377"/>
        <dbReference type="ChEBI" id="CHEBI:15378"/>
        <dbReference type="ChEBI" id="CHEBI:30616"/>
        <dbReference type="ChEBI" id="CHEBI:43474"/>
        <dbReference type="ChEBI" id="CHEBI:456216"/>
        <dbReference type="EC" id="3.6.4.13"/>
    </reaction>
</comment>
<name>A0A7W4W804_9GAMM</name>
<dbReference type="PANTHER" id="PTHR47959:SF10">
    <property type="entry name" value="ATP-DEPENDENT RNA HELICASE RHLB"/>
    <property type="match status" value="1"/>
</dbReference>
<dbReference type="Pfam" id="PF00270">
    <property type="entry name" value="DEAD"/>
    <property type="match status" value="1"/>
</dbReference>
<keyword evidence="1 7" id="KW-0963">Cytoplasm</keyword>
<feature type="domain" description="Helicase ATP-binding" evidence="10">
    <location>
        <begin position="107"/>
        <end position="287"/>
    </location>
</feature>
<keyword evidence="4 7" id="KW-0347">Helicase</keyword>
<dbReference type="Pfam" id="PF00271">
    <property type="entry name" value="Helicase_C"/>
    <property type="match status" value="1"/>
</dbReference>
<dbReference type="Proteomes" id="UP000535937">
    <property type="component" value="Unassembled WGS sequence"/>
</dbReference>
<dbReference type="InterPro" id="IPR001650">
    <property type="entry name" value="Helicase_C-like"/>
</dbReference>